<dbReference type="InterPro" id="IPR056125">
    <property type="entry name" value="DUF7708"/>
</dbReference>
<accession>A0A1Q5T8I0</accession>
<name>A0A1Q5T8I0_9EURO</name>
<evidence type="ECO:0000313" key="3">
    <source>
        <dbReference type="Proteomes" id="UP000186955"/>
    </source>
</evidence>
<feature type="domain" description="DUF7708" evidence="1">
    <location>
        <begin position="158"/>
        <end position="278"/>
    </location>
</feature>
<dbReference type="STRING" id="1316194.A0A1Q5T8I0"/>
<evidence type="ECO:0000313" key="2">
    <source>
        <dbReference type="EMBL" id="OKO96532.1"/>
    </source>
</evidence>
<dbReference type="Pfam" id="PF24809">
    <property type="entry name" value="DUF7708"/>
    <property type="match status" value="1"/>
</dbReference>
<organism evidence="2 3">
    <name type="scientific">Penicillium subrubescens</name>
    <dbReference type="NCBI Taxonomy" id="1316194"/>
    <lineage>
        <taxon>Eukaryota</taxon>
        <taxon>Fungi</taxon>
        <taxon>Dikarya</taxon>
        <taxon>Ascomycota</taxon>
        <taxon>Pezizomycotina</taxon>
        <taxon>Eurotiomycetes</taxon>
        <taxon>Eurotiomycetidae</taxon>
        <taxon>Eurotiales</taxon>
        <taxon>Aspergillaceae</taxon>
        <taxon>Penicillium</taxon>
    </lineage>
</organism>
<dbReference type="Proteomes" id="UP000186955">
    <property type="component" value="Unassembled WGS sequence"/>
</dbReference>
<sequence>MNMEESIARPGISPLIRQYSMKAEEETPNSTLVQALSSTIRKQDEDERRARKQANEWRAWLEFGQATDDADLNRLENGRKSIVEIWQRFREHHDSDSGESSLSFHDVPNVATLQKVVNDTQVKWETKKGTGLGKLKTYVSDFLGKMDDHSYLFKVIPAGDKYISLITGVVSSVVKATVSHKKIAEGFFLALVDMSSDLCFVQKKTDIWDSPEMRKFVVDFYIIVFEFLCHAMLWFIRRGTRLRSIWNKNFYDDTVKRMVDRMKAAMGRIQSEASHLAEVQVQQISMGLGAFLGNFRPTSDDSMNKFLLLQVVGSESHDDDQAKIHQKQHRFAQLVGVGACSLKSLQAAEEHIEYESRKIHAYSAAQDNSRDIEVVEDETSDEASEPGLSNQEAAVVALLYSTIAQLARLIPAEVPAAPELHEQQFELLDGSIGSALVALRIIQALIVHAPPSMIWVIDGLQLAESRSTISLLSSFFEILRRQEELRISKVCFTTDGNSVVLTRGISVHEHVDGSRMVQGGPGRQLRGGGDVFVELNRW</sequence>
<dbReference type="AlphaFoldDB" id="A0A1Q5T8I0"/>
<evidence type="ECO:0000259" key="1">
    <source>
        <dbReference type="Pfam" id="PF24809"/>
    </source>
</evidence>
<keyword evidence="3" id="KW-1185">Reference proteome</keyword>
<reference evidence="2 3" key="1">
    <citation type="submission" date="2016-10" db="EMBL/GenBank/DDBJ databases">
        <title>Genome sequence of the ascomycete fungus Penicillium subrubescens.</title>
        <authorList>
            <person name="De Vries R.P."/>
            <person name="Peng M."/>
            <person name="Dilokpimol A."/>
            <person name="Hilden K."/>
            <person name="Makela M.R."/>
            <person name="Grigoriev I."/>
            <person name="Riley R."/>
            <person name="Granchi Z."/>
        </authorList>
    </citation>
    <scope>NUCLEOTIDE SEQUENCE [LARGE SCALE GENOMIC DNA]</scope>
    <source>
        <strain evidence="2 3">CBS 132785</strain>
    </source>
</reference>
<comment type="caution">
    <text evidence="2">The sequence shown here is derived from an EMBL/GenBank/DDBJ whole genome shotgun (WGS) entry which is preliminary data.</text>
</comment>
<proteinExistence type="predicted"/>
<protein>
    <recommendedName>
        <fullName evidence="1">DUF7708 domain-containing protein</fullName>
    </recommendedName>
</protein>
<dbReference type="EMBL" id="MNBE01000698">
    <property type="protein sequence ID" value="OKO96532.1"/>
    <property type="molecule type" value="Genomic_DNA"/>
</dbReference>
<gene>
    <name evidence="2" type="ORF">PENSUB_10707</name>
</gene>